<proteinExistence type="predicted"/>
<accession>A0A6N2NHW0</accession>
<organism evidence="1">
    <name type="scientific">Salix viminalis</name>
    <name type="common">Common osier</name>
    <name type="synonym">Basket willow</name>
    <dbReference type="NCBI Taxonomy" id="40686"/>
    <lineage>
        <taxon>Eukaryota</taxon>
        <taxon>Viridiplantae</taxon>
        <taxon>Streptophyta</taxon>
        <taxon>Embryophyta</taxon>
        <taxon>Tracheophyta</taxon>
        <taxon>Spermatophyta</taxon>
        <taxon>Magnoliopsida</taxon>
        <taxon>eudicotyledons</taxon>
        <taxon>Gunneridae</taxon>
        <taxon>Pentapetalae</taxon>
        <taxon>rosids</taxon>
        <taxon>fabids</taxon>
        <taxon>Malpighiales</taxon>
        <taxon>Salicaceae</taxon>
        <taxon>Saliceae</taxon>
        <taxon>Salix</taxon>
    </lineage>
</organism>
<dbReference type="EMBL" id="CAADRP010002118">
    <property type="protein sequence ID" value="VFU61472.1"/>
    <property type="molecule type" value="Genomic_DNA"/>
</dbReference>
<name>A0A6N2NHW0_SALVM</name>
<protein>
    <submittedName>
        <fullName evidence="1">Uncharacterized protein</fullName>
    </submittedName>
</protein>
<evidence type="ECO:0000313" key="1">
    <source>
        <dbReference type="EMBL" id="VFU61472.1"/>
    </source>
</evidence>
<sequence length="93" mass="10548">MKKMFVLFVLMVAVLFFVIAGVVRRHTIRRVSKGTRHFFDRRLNGTVGGIFAAVVRRLHIICATHVHTLCAKDVLKMLIIYVSEGIKDCVVHA</sequence>
<dbReference type="AlphaFoldDB" id="A0A6N2NHW0"/>
<reference evidence="1" key="1">
    <citation type="submission" date="2019-03" db="EMBL/GenBank/DDBJ databases">
        <authorList>
            <person name="Mank J."/>
            <person name="Almeida P."/>
        </authorList>
    </citation>
    <scope>NUCLEOTIDE SEQUENCE</scope>
    <source>
        <strain evidence="1">78183</strain>
    </source>
</reference>
<gene>
    <name evidence="1" type="ORF">SVIM_LOCUS460271</name>
</gene>